<proteinExistence type="predicted"/>
<keyword evidence="1" id="KW-0472">Membrane</keyword>
<dbReference type="RefSeq" id="WP_180908175.1">
    <property type="nucleotide sequence ID" value="NZ_CAIJDP010000060.1"/>
</dbReference>
<keyword evidence="3" id="KW-1185">Reference proteome</keyword>
<dbReference type="EMBL" id="CAIJDP010000060">
    <property type="protein sequence ID" value="CAD0002311.1"/>
    <property type="molecule type" value="Genomic_DNA"/>
</dbReference>
<evidence type="ECO:0000256" key="1">
    <source>
        <dbReference type="SAM" id="Phobius"/>
    </source>
</evidence>
<keyword evidence="1" id="KW-0812">Transmembrane</keyword>
<sequence length="152" mass="18005">MLNRYKTHQKILTHLKDEYKKHNQENLDLYAFNSEKIAAKVNFTITKVEAALYELKELNLVDFRKDGEKFKISDSGIAKEKTNFYREKQYDYVVARLKDLALFTTSILAIFSFMITIYKISSDNFESKELKKRINYLELKLEKQKSINKTGK</sequence>
<organism evidence="2 3">
    <name type="scientific">Flavobacterium salmonis</name>
    <dbReference type="NCBI Taxonomy" id="2654844"/>
    <lineage>
        <taxon>Bacteria</taxon>
        <taxon>Pseudomonadati</taxon>
        <taxon>Bacteroidota</taxon>
        <taxon>Flavobacteriia</taxon>
        <taxon>Flavobacteriales</taxon>
        <taxon>Flavobacteriaceae</taxon>
        <taxon>Flavobacterium</taxon>
    </lineage>
</organism>
<keyword evidence="1" id="KW-1133">Transmembrane helix</keyword>
<feature type="transmembrane region" description="Helical" evidence="1">
    <location>
        <begin position="100"/>
        <end position="120"/>
    </location>
</feature>
<reference evidence="2 3" key="1">
    <citation type="submission" date="2020-06" db="EMBL/GenBank/DDBJ databases">
        <authorList>
            <person name="Criscuolo A."/>
        </authorList>
    </citation>
    <scope>NUCLEOTIDE SEQUENCE [LARGE SCALE GENOMIC DNA]</scope>
    <source>
        <strain evidence="3">CIP 111411</strain>
    </source>
</reference>
<accession>A0A6V6YS50</accession>
<dbReference type="Proteomes" id="UP000530060">
    <property type="component" value="Unassembled WGS sequence"/>
</dbReference>
<name>A0A6V6YS50_9FLAO</name>
<gene>
    <name evidence="2" type="ORF">FLAT13_01047</name>
</gene>
<dbReference type="AlphaFoldDB" id="A0A6V6YS50"/>
<comment type="caution">
    <text evidence="2">The sequence shown here is derived from an EMBL/GenBank/DDBJ whole genome shotgun (WGS) entry which is preliminary data.</text>
</comment>
<evidence type="ECO:0000313" key="3">
    <source>
        <dbReference type="Proteomes" id="UP000530060"/>
    </source>
</evidence>
<evidence type="ECO:0000313" key="2">
    <source>
        <dbReference type="EMBL" id="CAD0002311.1"/>
    </source>
</evidence>
<protein>
    <submittedName>
        <fullName evidence="2">Uncharacterized protein</fullName>
    </submittedName>
</protein>